<dbReference type="RefSeq" id="WP_130173683.1">
    <property type="nucleotide sequence ID" value="NZ_SGTH01000006.1"/>
</dbReference>
<organism evidence="1 2">
    <name type="scientific">Acinetobacter pittii</name>
    <name type="common">Acinetobacter genomosp. 3</name>
    <dbReference type="NCBI Taxonomy" id="48296"/>
    <lineage>
        <taxon>Bacteria</taxon>
        <taxon>Pseudomonadati</taxon>
        <taxon>Pseudomonadota</taxon>
        <taxon>Gammaproteobacteria</taxon>
        <taxon>Moraxellales</taxon>
        <taxon>Moraxellaceae</taxon>
        <taxon>Acinetobacter</taxon>
        <taxon>Acinetobacter calcoaceticus/baumannii complex</taxon>
    </lineage>
</organism>
<accession>A0AAE8GAM0</accession>
<reference evidence="1 2" key="1">
    <citation type="submission" date="2019-02" db="EMBL/GenBank/DDBJ databases">
        <title>The Batch Genome Submission of Acinetobacter spp. strains.</title>
        <authorList>
            <person name="Qin J."/>
            <person name="Hu Y."/>
            <person name="Ye H."/>
            <person name="Wei L."/>
            <person name="Feng Y."/>
            <person name="Zong Z."/>
        </authorList>
    </citation>
    <scope>NUCLEOTIDE SEQUENCE [LARGE SCALE GENOMIC DNA]</scope>
    <source>
        <strain evidence="1 2">WCHAP100012</strain>
    </source>
</reference>
<evidence type="ECO:0000313" key="2">
    <source>
        <dbReference type="Proteomes" id="UP000294065"/>
    </source>
</evidence>
<comment type="caution">
    <text evidence="1">The sequence shown here is derived from an EMBL/GenBank/DDBJ whole genome shotgun (WGS) entry which is preliminary data.</text>
</comment>
<dbReference type="Proteomes" id="UP000294065">
    <property type="component" value="Unassembled WGS sequence"/>
</dbReference>
<sequence>MNNSQFLKRFFEIEAGKELPHLEDDYHHITFNVTITPDVPNKDYIVVFSGDHLIFPIILEFPKNEHYLRLGWVDIFFIGKNKLPKGKKRIEFLKLIDEYIRANHLLDFDE</sequence>
<name>A0AAE8GAM0_ACIPI</name>
<proteinExistence type="predicted"/>
<dbReference type="EMBL" id="SGTH01000006">
    <property type="protein sequence ID" value="RZH26942.1"/>
    <property type="molecule type" value="Genomic_DNA"/>
</dbReference>
<evidence type="ECO:0000313" key="1">
    <source>
        <dbReference type="EMBL" id="RZH26942.1"/>
    </source>
</evidence>
<gene>
    <name evidence="1" type="ORF">EXD98_13945</name>
</gene>
<dbReference type="AlphaFoldDB" id="A0AAE8GAM0"/>
<protein>
    <submittedName>
        <fullName evidence="1">Uncharacterized protein</fullName>
    </submittedName>
</protein>